<dbReference type="RefSeq" id="WP_225722884.1">
    <property type="nucleotide sequence ID" value="NZ_BLYZ01000002.1"/>
</dbReference>
<accession>A0A653EF26</accession>
<evidence type="ECO:0000313" key="1">
    <source>
        <dbReference type="EMBL" id="VTO96123.1"/>
    </source>
</evidence>
<dbReference type="AlphaFoldDB" id="A0A653EF26"/>
<gene>
    <name evidence="1" type="ORF">BIN_B_00224</name>
</gene>
<organism evidence="1">
    <name type="scientific">Mycobacterium kansasii</name>
    <dbReference type="NCBI Taxonomy" id="1768"/>
    <lineage>
        <taxon>Bacteria</taxon>
        <taxon>Bacillati</taxon>
        <taxon>Actinomycetota</taxon>
        <taxon>Actinomycetes</taxon>
        <taxon>Mycobacteriales</taxon>
        <taxon>Mycobacteriaceae</taxon>
        <taxon>Mycobacterium</taxon>
    </lineage>
</organism>
<dbReference type="GeneID" id="71766203"/>
<dbReference type="EMBL" id="LR589236">
    <property type="protein sequence ID" value="VTO96123.1"/>
    <property type="molecule type" value="Genomic_DNA"/>
</dbReference>
<protein>
    <submittedName>
        <fullName evidence="1">Uncharacterized protein</fullName>
    </submittedName>
</protein>
<proteinExistence type="predicted"/>
<sequence length="68" mass="7644">MSSKPKQTPVPEEIPDAEHELVIERVCAIDVAKASGTVCVRTPRERRRVSKVWDVEAPPARLPTWPIN</sequence>
<name>A0A653EF26_MYCKA</name>
<reference evidence="1" key="1">
    <citation type="submission" date="2019-05" db="EMBL/GenBank/DDBJ databases">
        <authorList>
            <person name="Naeem R."/>
            <person name="Antony C."/>
            <person name="Guan Q."/>
        </authorList>
    </citation>
    <scope>NUCLEOTIDE SEQUENCE</scope>
    <source>
        <strain evidence="1">3</strain>
    </source>
</reference>